<sequence>MRDGGVHTMVCGSNDDKGKGRLNILTDGACIISDGRSFRIWGKPVYGGIGTVVVGHFPGSSFFSWLQNKKGESCTGLFAIEGDEEVPGRA</sequence>
<dbReference type="Proteomes" id="UP000467841">
    <property type="component" value="Unassembled WGS sequence"/>
</dbReference>
<comment type="caution">
    <text evidence="1">The sequence shown here is derived from an EMBL/GenBank/DDBJ whole genome shotgun (WGS) entry which is preliminary data.</text>
</comment>
<keyword evidence="2" id="KW-1185">Reference proteome</keyword>
<gene>
    <name evidence="1" type="ORF">MERR_LOCUS44814</name>
</gene>
<accession>A0A6D2KZE3</accession>
<evidence type="ECO:0000313" key="1">
    <source>
        <dbReference type="EMBL" id="CAA7057578.1"/>
    </source>
</evidence>
<dbReference type="AlphaFoldDB" id="A0A6D2KZE3"/>
<name>A0A6D2KZE3_9BRAS</name>
<organism evidence="1 2">
    <name type="scientific">Microthlaspi erraticum</name>
    <dbReference type="NCBI Taxonomy" id="1685480"/>
    <lineage>
        <taxon>Eukaryota</taxon>
        <taxon>Viridiplantae</taxon>
        <taxon>Streptophyta</taxon>
        <taxon>Embryophyta</taxon>
        <taxon>Tracheophyta</taxon>
        <taxon>Spermatophyta</taxon>
        <taxon>Magnoliopsida</taxon>
        <taxon>eudicotyledons</taxon>
        <taxon>Gunneridae</taxon>
        <taxon>Pentapetalae</taxon>
        <taxon>rosids</taxon>
        <taxon>malvids</taxon>
        <taxon>Brassicales</taxon>
        <taxon>Brassicaceae</taxon>
        <taxon>Coluteocarpeae</taxon>
        <taxon>Microthlaspi</taxon>
    </lineage>
</organism>
<proteinExistence type="predicted"/>
<dbReference type="EMBL" id="CACVBM020001695">
    <property type="protein sequence ID" value="CAA7057578.1"/>
    <property type="molecule type" value="Genomic_DNA"/>
</dbReference>
<evidence type="ECO:0000313" key="2">
    <source>
        <dbReference type="Proteomes" id="UP000467841"/>
    </source>
</evidence>
<protein>
    <submittedName>
        <fullName evidence="1">Uncharacterized protein</fullName>
    </submittedName>
</protein>
<reference evidence="1" key="1">
    <citation type="submission" date="2020-01" db="EMBL/GenBank/DDBJ databases">
        <authorList>
            <person name="Mishra B."/>
        </authorList>
    </citation>
    <scope>NUCLEOTIDE SEQUENCE [LARGE SCALE GENOMIC DNA]</scope>
</reference>